<evidence type="ECO:0000256" key="5">
    <source>
        <dbReference type="SAM" id="SignalP"/>
    </source>
</evidence>
<dbReference type="PANTHER" id="PTHR33136:SF13">
    <property type="entry name" value="OS10G0328900 PROTEIN"/>
    <property type="match status" value="1"/>
</dbReference>
<sequence>MAIRINTTKALLSLLIVIVAISLTLASASPSGSSELGWAPVQPACRGGFGKLGECLDLELGIEIDSSESNRRILASSGYIGYDALQRDSTPCSQRGASYYNCRPGAQANPYSRGCSAITRCRG</sequence>
<feature type="signal peptide" evidence="5">
    <location>
        <begin position="1"/>
        <end position="26"/>
    </location>
</feature>
<dbReference type="GO" id="GO:0009506">
    <property type="term" value="C:plasmodesma"/>
    <property type="evidence" value="ECO:0007669"/>
    <property type="project" value="TreeGrafter"/>
</dbReference>
<dbReference type="EMBL" id="JAMFTS010000003">
    <property type="protein sequence ID" value="KAJ4775845.1"/>
    <property type="molecule type" value="Genomic_DNA"/>
</dbReference>
<dbReference type="GO" id="GO:0005179">
    <property type="term" value="F:hormone activity"/>
    <property type="evidence" value="ECO:0007669"/>
    <property type="project" value="UniProtKB-KW"/>
</dbReference>
<keyword evidence="4" id="KW-1015">Disulfide bond</keyword>
<dbReference type="PANTHER" id="PTHR33136">
    <property type="entry name" value="RAPID ALKALINIZATION FACTOR-LIKE"/>
    <property type="match status" value="1"/>
</dbReference>
<keyword evidence="3 5" id="KW-0732">Signal</keyword>
<evidence type="ECO:0000256" key="4">
    <source>
        <dbReference type="ARBA" id="ARBA00023157"/>
    </source>
</evidence>
<organism evidence="6 7">
    <name type="scientific">Rhynchospora pubera</name>
    <dbReference type="NCBI Taxonomy" id="906938"/>
    <lineage>
        <taxon>Eukaryota</taxon>
        <taxon>Viridiplantae</taxon>
        <taxon>Streptophyta</taxon>
        <taxon>Embryophyta</taxon>
        <taxon>Tracheophyta</taxon>
        <taxon>Spermatophyta</taxon>
        <taxon>Magnoliopsida</taxon>
        <taxon>Liliopsida</taxon>
        <taxon>Poales</taxon>
        <taxon>Cyperaceae</taxon>
        <taxon>Cyperoideae</taxon>
        <taxon>Rhynchosporeae</taxon>
        <taxon>Rhynchospora</taxon>
    </lineage>
</organism>
<gene>
    <name evidence="6" type="ORF">LUZ62_060102</name>
</gene>
<comment type="caution">
    <text evidence="6">The sequence shown here is derived from an EMBL/GenBank/DDBJ whole genome shotgun (WGS) entry which is preliminary data.</text>
</comment>
<reference evidence="6" key="1">
    <citation type="submission" date="2022-08" db="EMBL/GenBank/DDBJ databases">
        <authorList>
            <person name="Marques A."/>
        </authorList>
    </citation>
    <scope>NUCLEOTIDE SEQUENCE</scope>
    <source>
        <strain evidence="6">RhyPub2mFocal</strain>
        <tissue evidence="6">Leaves</tissue>
    </source>
</reference>
<proteinExistence type="inferred from homology"/>
<keyword evidence="7" id="KW-1185">Reference proteome</keyword>
<evidence type="ECO:0000256" key="3">
    <source>
        <dbReference type="ARBA" id="ARBA00022729"/>
    </source>
</evidence>
<evidence type="ECO:0000256" key="1">
    <source>
        <dbReference type="ARBA" id="ARBA00009178"/>
    </source>
</evidence>
<evidence type="ECO:0000256" key="2">
    <source>
        <dbReference type="ARBA" id="ARBA00022702"/>
    </source>
</evidence>
<keyword evidence="2" id="KW-0372">Hormone</keyword>
<dbReference type="GO" id="GO:0019722">
    <property type="term" value="P:calcium-mediated signaling"/>
    <property type="evidence" value="ECO:0007669"/>
    <property type="project" value="TreeGrafter"/>
</dbReference>
<comment type="similarity">
    <text evidence="1">Belongs to the plant rapid alkalinization factor (RALF) family.</text>
</comment>
<dbReference type="AlphaFoldDB" id="A0AAV8E8K1"/>
<dbReference type="Proteomes" id="UP001140206">
    <property type="component" value="Chromosome 3"/>
</dbReference>
<dbReference type="InterPro" id="IPR008801">
    <property type="entry name" value="RALF"/>
</dbReference>
<accession>A0AAV8E8K1</accession>
<dbReference type="Pfam" id="PF05498">
    <property type="entry name" value="RALF"/>
    <property type="match status" value="1"/>
</dbReference>
<evidence type="ECO:0000313" key="6">
    <source>
        <dbReference type="EMBL" id="KAJ4775845.1"/>
    </source>
</evidence>
<protein>
    <submittedName>
        <fullName evidence="6">Rapid alkalinization factor</fullName>
    </submittedName>
</protein>
<evidence type="ECO:0000313" key="7">
    <source>
        <dbReference type="Proteomes" id="UP001140206"/>
    </source>
</evidence>
<feature type="chain" id="PRO_5043462615" evidence="5">
    <location>
        <begin position="27"/>
        <end position="123"/>
    </location>
</feature>
<name>A0AAV8E8K1_9POAL</name>